<dbReference type="PANTHER" id="PTHR43140">
    <property type="entry name" value="TYPE-1 RESTRICTION ENZYME ECOKI SPECIFICITY PROTEIN"/>
    <property type="match status" value="1"/>
</dbReference>
<protein>
    <recommendedName>
        <fullName evidence="4">Type I restriction modification DNA specificity domain-containing protein</fullName>
    </recommendedName>
</protein>
<dbReference type="InterPro" id="IPR051212">
    <property type="entry name" value="Type-I_RE_S_subunit"/>
</dbReference>
<keyword evidence="3" id="KW-0238">DNA-binding</keyword>
<reference evidence="5 6" key="1">
    <citation type="journal article" date="2016" name="Nat. Commun.">
        <title>Thousands of microbial genomes shed light on interconnected biogeochemical processes in an aquifer system.</title>
        <authorList>
            <person name="Anantharaman K."/>
            <person name="Brown C.T."/>
            <person name="Hug L.A."/>
            <person name="Sharon I."/>
            <person name="Castelle C.J."/>
            <person name="Probst A.J."/>
            <person name="Thomas B.C."/>
            <person name="Singh A."/>
            <person name="Wilkins M.J."/>
            <person name="Karaoz U."/>
            <person name="Brodie E.L."/>
            <person name="Williams K.H."/>
            <person name="Hubbard S.S."/>
            <person name="Banfield J.F."/>
        </authorList>
    </citation>
    <scope>NUCLEOTIDE SEQUENCE [LARGE SCALE GENOMIC DNA]</scope>
</reference>
<dbReference type="SUPFAM" id="SSF116734">
    <property type="entry name" value="DNA methylase specificity domain"/>
    <property type="match status" value="1"/>
</dbReference>
<accession>A0A1F7RZY9</accession>
<dbReference type="GO" id="GO:0009307">
    <property type="term" value="P:DNA restriction-modification system"/>
    <property type="evidence" value="ECO:0007669"/>
    <property type="project" value="UniProtKB-KW"/>
</dbReference>
<keyword evidence="2" id="KW-0680">Restriction system</keyword>
<dbReference type="InterPro" id="IPR044946">
    <property type="entry name" value="Restrct_endonuc_typeI_TRD_sf"/>
</dbReference>
<gene>
    <name evidence="5" type="ORF">A2161_07975</name>
</gene>
<feature type="domain" description="Type I restriction modification DNA specificity" evidence="4">
    <location>
        <begin position="9"/>
        <end position="124"/>
    </location>
</feature>
<dbReference type="PANTHER" id="PTHR43140:SF1">
    <property type="entry name" value="TYPE I RESTRICTION ENZYME ECOKI SPECIFICITY SUBUNIT"/>
    <property type="match status" value="1"/>
</dbReference>
<dbReference type="Proteomes" id="UP000179266">
    <property type="component" value="Unassembled WGS sequence"/>
</dbReference>
<evidence type="ECO:0000256" key="1">
    <source>
        <dbReference type="ARBA" id="ARBA00010923"/>
    </source>
</evidence>
<dbReference type="Pfam" id="PF01420">
    <property type="entry name" value="Methylase_S"/>
    <property type="match status" value="1"/>
</dbReference>
<dbReference type="EMBL" id="MGDD01000098">
    <property type="protein sequence ID" value="OGL47099.1"/>
    <property type="molecule type" value="Genomic_DNA"/>
</dbReference>
<sequence>MEASATSVEIDKYKLRKGDVIVTKDSESWDDIAVAAYVSNDFNDIVCGYHLALIRHNSSLINSEFLFRSFSARGINYQFRIASTGITRYGLGKYWLDNASFLEPPLDEQELIASFLNKQTTKIDKTVKMITKSIEKLQEYRTALISTAVTGKIDVREVVI</sequence>
<name>A0A1F7RZY9_9BACT</name>
<dbReference type="Gene3D" id="3.90.220.20">
    <property type="entry name" value="DNA methylase specificity domains"/>
    <property type="match status" value="1"/>
</dbReference>
<dbReference type="AlphaFoldDB" id="A0A1F7RZY9"/>
<evidence type="ECO:0000256" key="2">
    <source>
        <dbReference type="ARBA" id="ARBA00022747"/>
    </source>
</evidence>
<comment type="similarity">
    <text evidence="1">Belongs to the type-I restriction system S methylase family.</text>
</comment>
<evidence type="ECO:0000256" key="3">
    <source>
        <dbReference type="ARBA" id="ARBA00023125"/>
    </source>
</evidence>
<evidence type="ECO:0000313" key="6">
    <source>
        <dbReference type="Proteomes" id="UP000179266"/>
    </source>
</evidence>
<dbReference type="InterPro" id="IPR000055">
    <property type="entry name" value="Restrct_endonuc_typeI_TRD"/>
</dbReference>
<evidence type="ECO:0000313" key="5">
    <source>
        <dbReference type="EMBL" id="OGL47099.1"/>
    </source>
</evidence>
<dbReference type="GO" id="GO:0003677">
    <property type="term" value="F:DNA binding"/>
    <property type="evidence" value="ECO:0007669"/>
    <property type="project" value="UniProtKB-KW"/>
</dbReference>
<comment type="caution">
    <text evidence="5">The sequence shown here is derived from an EMBL/GenBank/DDBJ whole genome shotgun (WGS) entry which is preliminary data.</text>
</comment>
<evidence type="ECO:0000259" key="4">
    <source>
        <dbReference type="Pfam" id="PF01420"/>
    </source>
</evidence>
<proteinExistence type="inferred from homology"/>
<organism evidence="5 6">
    <name type="scientific">Candidatus Schekmanbacteria bacterium RBG_13_48_7</name>
    <dbReference type="NCBI Taxonomy" id="1817878"/>
    <lineage>
        <taxon>Bacteria</taxon>
        <taxon>Candidatus Schekmaniibacteriota</taxon>
    </lineage>
</organism>